<evidence type="ECO:0000313" key="1">
    <source>
        <dbReference type="EMBL" id="MBB6227858.1"/>
    </source>
</evidence>
<evidence type="ECO:0000313" key="2">
    <source>
        <dbReference type="Proteomes" id="UP000538147"/>
    </source>
</evidence>
<proteinExistence type="predicted"/>
<comment type="caution">
    <text evidence="1">The sequence shown here is derived from an EMBL/GenBank/DDBJ whole genome shotgun (WGS) entry which is preliminary data.</text>
</comment>
<sequence length="241" mass="26096">MRWVPAAVVVVLGLSAAGAYYEVPSRLFDRSGSAMDEMEDTRREAIADARQAAEDARADSLDAATNARADVLDAASRARAAAADAAAIDWDDPAWNDEENTVFALDTGAGSRNSMALNLPGGFGIKVPFNEKMDDADRFKVDGVGPFPGASMNGLRVRAFEDGRGRSGDNKRAQVEMSFDAPAPPRTVINWYEREFGKKGTRFERRGDRLLGRTTEGKAFELTARPSGRGTAGLFRVREDS</sequence>
<keyword evidence="2" id="KW-1185">Reference proteome</keyword>
<protein>
    <submittedName>
        <fullName evidence="1">Uncharacterized protein</fullName>
    </submittedName>
</protein>
<dbReference type="AlphaFoldDB" id="A0A841LFW8"/>
<dbReference type="Proteomes" id="UP000538147">
    <property type="component" value="Unassembled WGS sequence"/>
</dbReference>
<organism evidence="1 2">
    <name type="scientific">Polymorphobacter multimanifer</name>
    <dbReference type="NCBI Taxonomy" id="1070431"/>
    <lineage>
        <taxon>Bacteria</taxon>
        <taxon>Pseudomonadati</taxon>
        <taxon>Pseudomonadota</taxon>
        <taxon>Alphaproteobacteria</taxon>
        <taxon>Sphingomonadales</taxon>
        <taxon>Sphingosinicellaceae</taxon>
        <taxon>Polymorphobacter</taxon>
    </lineage>
</organism>
<gene>
    <name evidence="1" type="ORF">FHS79_002039</name>
</gene>
<name>A0A841LFW8_9SPHN</name>
<accession>A0A841LFW8</accession>
<dbReference type="EMBL" id="JACIIV010000013">
    <property type="protein sequence ID" value="MBB6227858.1"/>
    <property type="molecule type" value="Genomic_DNA"/>
</dbReference>
<dbReference type="RefSeq" id="WP_184199163.1">
    <property type="nucleotide sequence ID" value="NZ_BMOX01000028.1"/>
</dbReference>
<reference evidence="1 2" key="1">
    <citation type="submission" date="2020-08" db="EMBL/GenBank/DDBJ databases">
        <title>Genomic Encyclopedia of Type Strains, Phase IV (KMG-IV): sequencing the most valuable type-strain genomes for metagenomic binning, comparative biology and taxonomic classification.</title>
        <authorList>
            <person name="Goeker M."/>
        </authorList>
    </citation>
    <scope>NUCLEOTIDE SEQUENCE [LARGE SCALE GENOMIC DNA]</scope>
    <source>
        <strain evidence="1 2">DSM 102189</strain>
    </source>
</reference>